<dbReference type="AlphaFoldDB" id="A0A4Y8MS72"/>
<comment type="caution">
    <text evidence="2">The sequence shown here is derived from an EMBL/GenBank/DDBJ whole genome shotgun (WGS) entry which is preliminary data.</text>
</comment>
<dbReference type="SUPFAM" id="SSF55729">
    <property type="entry name" value="Acyl-CoA N-acyltransferases (Nat)"/>
    <property type="match status" value="1"/>
</dbReference>
<dbReference type="Gene3D" id="3.40.630.30">
    <property type="match status" value="1"/>
</dbReference>
<evidence type="ECO:0000313" key="3">
    <source>
        <dbReference type="Proteomes" id="UP000297385"/>
    </source>
</evidence>
<keyword evidence="2" id="KW-0808">Transferase</keyword>
<dbReference type="GO" id="GO:0016740">
    <property type="term" value="F:transferase activity"/>
    <property type="evidence" value="ECO:0007669"/>
    <property type="project" value="UniProtKB-KW"/>
</dbReference>
<name>A0A4Y8MS72_9BURK</name>
<organism evidence="2 3">
    <name type="scientific">Paraburkholderia dipogonis</name>
    <dbReference type="NCBI Taxonomy" id="1211383"/>
    <lineage>
        <taxon>Bacteria</taxon>
        <taxon>Pseudomonadati</taxon>
        <taxon>Pseudomonadota</taxon>
        <taxon>Betaproteobacteria</taxon>
        <taxon>Burkholderiales</taxon>
        <taxon>Burkholderiaceae</taxon>
        <taxon>Paraburkholderia</taxon>
    </lineage>
</organism>
<evidence type="ECO:0000313" key="2">
    <source>
        <dbReference type="EMBL" id="TFE40304.1"/>
    </source>
</evidence>
<dbReference type="InterPro" id="IPR016181">
    <property type="entry name" value="Acyl_CoA_acyltransferase"/>
</dbReference>
<dbReference type="Pfam" id="PF13480">
    <property type="entry name" value="Acetyltransf_6"/>
    <property type="match status" value="1"/>
</dbReference>
<protein>
    <submittedName>
        <fullName evidence="2">GNAT family N-acetyltransferase</fullName>
    </submittedName>
</protein>
<dbReference type="GeneID" id="97303410"/>
<dbReference type="EMBL" id="SNVI01000002">
    <property type="protein sequence ID" value="TFE40304.1"/>
    <property type="molecule type" value="Genomic_DNA"/>
</dbReference>
<evidence type="ECO:0000259" key="1">
    <source>
        <dbReference type="Pfam" id="PF13480"/>
    </source>
</evidence>
<feature type="domain" description="BioF2-like acetyltransferase" evidence="1">
    <location>
        <begin position="160"/>
        <end position="285"/>
    </location>
</feature>
<gene>
    <name evidence="2" type="ORF">E2553_26350</name>
</gene>
<proteinExistence type="predicted"/>
<sequence length="316" mass="35152">MNIDIVEYTAEHAQAWDDWCRECDNATLLHTRRFLSYHGARFEDASVLLMNEGRLVGLFPAAKATGDPNIVVSHPGATYGGIAHAGWLQGQRMIDAIGALKDHYRDRGIQKLVYKVVPYIYAQVPSQDDVYALFRHGAQRVRCDLSCTIDLQHQRPVSERRKRARRKACKTVSVRAAIDDLPAFWAVLTETLARRHEAVPVHTSDEIALLASRFPDEIQLRCAVVDESVIAGVLLFRSKNVWHAQYIASSERGNEVGALDAVFGATIEEARASGARYFDFGTSNESAGLVLNDGLFRFKSEFGGGGVAHEYYELAI</sequence>
<reference evidence="2 3" key="1">
    <citation type="submission" date="2019-03" db="EMBL/GenBank/DDBJ databases">
        <title>Complete Genome Sequence of Paraburkholderia dipogonis ICMP 19430T, a Nitrogen-fixing Symbiont of the South African Invasive Legume Dipogon lignosus in New Zealand.</title>
        <authorList>
            <person name="De Meyer S.E."/>
        </authorList>
    </citation>
    <scope>NUCLEOTIDE SEQUENCE [LARGE SCALE GENOMIC DNA]</scope>
    <source>
        <strain evidence="2 3">ICMP 19430</strain>
    </source>
</reference>
<dbReference type="InterPro" id="IPR038740">
    <property type="entry name" value="BioF2-like_GNAT_dom"/>
</dbReference>
<accession>A0A4Y8MS72</accession>
<dbReference type="RefSeq" id="WP_134462196.1">
    <property type="nucleotide sequence ID" value="NZ_JBHMFL010000113.1"/>
</dbReference>
<dbReference type="Proteomes" id="UP000297385">
    <property type="component" value="Unassembled WGS sequence"/>
</dbReference>